<keyword evidence="2" id="KW-1185">Reference proteome</keyword>
<dbReference type="Proteomes" id="UP000237347">
    <property type="component" value="Unassembled WGS sequence"/>
</dbReference>
<organism evidence="1 2">
    <name type="scientific">Quercus suber</name>
    <name type="common">Cork oak</name>
    <dbReference type="NCBI Taxonomy" id="58331"/>
    <lineage>
        <taxon>Eukaryota</taxon>
        <taxon>Viridiplantae</taxon>
        <taxon>Streptophyta</taxon>
        <taxon>Embryophyta</taxon>
        <taxon>Tracheophyta</taxon>
        <taxon>Spermatophyta</taxon>
        <taxon>Magnoliopsida</taxon>
        <taxon>eudicotyledons</taxon>
        <taxon>Gunneridae</taxon>
        <taxon>Pentapetalae</taxon>
        <taxon>rosids</taxon>
        <taxon>fabids</taxon>
        <taxon>Fagales</taxon>
        <taxon>Fagaceae</taxon>
        <taxon>Quercus</taxon>
    </lineage>
</organism>
<protein>
    <submittedName>
        <fullName evidence="1">Uncharacterized protein</fullName>
    </submittedName>
</protein>
<sequence length="159" mass="18243">MFNFWRTDLFISSDQNTNYMIPSAKFFSNRCPRPIKATSYFQPIEETQPDHGCSLITPLSCAASKDHILSLYSRPPKYRSRSPTYKELYLLPQIFSLWPLIKIRLTLKFKVQSVSSSEPPRQQTNHKKKKQIIVASTSDLAGNTLLIVNIFFSSLILPA</sequence>
<name>A0AAW0KCW8_QUESU</name>
<evidence type="ECO:0000313" key="1">
    <source>
        <dbReference type="EMBL" id="KAK7835656.1"/>
    </source>
</evidence>
<comment type="caution">
    <text evidence="1">The sequence shown here is derived from an EMBL/GenBank/DDBJ whole genome shotgun (WGS) entry which is preliminary data.</text>
</comment>
<gene>
    <name evidence="1" type="ORF">CFP56_023296</name>
</gene>
<reference evidence="1 2" key="1">
    <citation type="journal article" date="2018" name="Sci. Data">
        <title>The draft genome sequence of cork oak.</title>
        <authorList>
            <person name="Ramos A.M."/>
            <person name="Usie A."/>
            <person name="Barbosa P."/>
            <person name="Barros P.M."/>
            <person name="Capote T."/>
            <person name="Chaves I."/>
            <person name="Simoes F."/>
            <person name="Abreu I."/>
            <person name="Carrasquinho I."/>
            <person name="Faro C."/>
            <person name="Guimaraes J.B."/>
            <person name="Mendonca D."/>
            <person name="Nobrega F."/>
            <person name="Rodrigues L."/>
            <person name="Saibo N.J.M."/>
            <person name="Varela M.C."/>
            <person name="Egas C."/>
            <person name="Matos J."/>
            <person name="Miguel C.M."/>
            <person name="Oliveira M.M."/>
            <person name="Ricardo C.P."/>
            <person name="Goncalves S."/>
        </authorList>
    </citation>
    <scope>NUCLEOTIDE SEQUENCE [LARGE SCALE GENOMIC DNA]</scope>
    <source>
        <strain evidence="2">cv. HL8</strain>
    </source>
</reference>
<evidence type="ECO:0000313" key="2">
    <source>
        <dbReference type="Proteomes" id="UP000237347"/>
    </source>
</evidence>
<proteinExistence type="predicted"/>
<dbReference type="AlphaFoldDB" id="A0AAW0KCW8"/>
<accession>A0AAW0KCW8</accession>
<dbReference type="EMBL" id="PKMF04000367">
    <property type="protein sequence ID" value="KAK7835656.1"/>
    <property type="molecule type" value="Genomic_DNA"/>
</dbReference>